<evidence type="ECO:0000256" key="1">
    <source>
        <dbReference type="ARBA" id="ARBA00004496"/>
    </source>
</evidence>
<evidence type="ECO:0000313" key="17">
    <source>
        <dbReference type="Proteomes" id="UP001215216"/>
    </source>
</evidence>
<gene>
    <name evidence="16" type="primary">treZ</name>
    <name evidence="16" type="ORF">P7079_04610</name>
</gene>
<dbReference type="PANTHER" id="PTHR43651">
    <property type="entry name" value="1,4-ALPHA-GLUCAN-BRANCHING ENZYME"/>
    <property type="match status" value="1"/>
</dbReference>
<dbReference type="InterPro" id="IPR017853">
    <property type="entry name" value="GH"/>
</dbReference>
<keyword evidence="7 14" id="KW-0378">Hydrolase</keyword>
<dbReference type="EC" id="3.2.1.141" evidence="4 13"/>
<dbReference type="PANTHER" id="PTHR43651:SF11">
    <property type="entry name" value="MALTO-OLIGOSYLTREHALOSE TREHALOHYDROLASE"/>
    <property type="match status" value="1"/>
</dbReference>
<evidence type="ECO:0000256" key="2">
    <source>
        <dbReference type="ARBA" id="ARBA00005199"/>
    </source>
</evidence>
<reference evidence="16 17" key="1">
    <citation type="submission" date="2023-03" db="EMBL/GenBank/DDBJ databases">
        <title>Complete genome of Arcanobacterium canis strain DSM 25104 isolated in 2010 from a canine otitis externa in Germany.</title>
        <authorList>
            <person name="Borowiak M."/>
            <person name="Kreitlow A."/>
            <person name="Malorny B."/>
            <person name="Laemmler C."/>
            <person name="Prenger-Berninghoff E."/>
            <person name="Ploetz M."/>
            <person name="Abdulmawjood A."/>
        </authorList>
    </citation>
    <scope>NUCLEOTIDE SEQUENCE [LARGE SCALE GENOMIC DNA]</scope>
    <source>
        <strain evidence="16 17">DSM 25104</strain>
    </source>
</reference>
<dbReference type="InterPro" id="IPR013783">
    <property type="entry name" value="Ig-like_fold"/>
</dbReference>
<comment type="pathway">
    <text evidence="2 14">Glycan biosynthesis; trehalose biosynthesis.</text>
</comment>
<accession>A0ABY8FYQ7</accession>
<dbReference type="CDD" id="cd11325">
    <property type="entry name" value="AmyAc_GTHase"/>
    <property type="match status" value="1"/>
</dbReference>
<evidence type="ECO:0000256" key="9">
    <source>
        <dbReference type="ARBA" id="ARBA00023295"/>
    </source>
</evidence>
<evidence type="ECO:0000256" key="11">
    <source>
        <dbReference type="ARBA" id="ARBA00033284"/>
    </source>
</evidence>
<dbReference type="SUPFAM" id="SSF81296">
    <property type="entry name" value="E set domains"/>
    <property type="match status" value="1"/>
</dbReference>
<evidence type="ECO:0000256" key="14">
    <source>
        <dbReference type="PIRNR" id="PIRNR006337"/>
    </source>
</evidence>
<dbReference type="InterPro" id="IPR006047">
    <property type="entry name" value="GH13_cat_dom"/>
</dbReference>
<keyword evidence="6" id="KW-0963">Cytoplasm</keyword>
<evidence type="ECO:0000256" key="3">
    <source>
        <dbReference type="ARBA" id="ARBA00008061"/>
    </source>
</evidence>
<evidence type="ECO:0000256" key="4">
    <source>
        <dbReference type="ARBA" id="ARBA00012268"/>
    </source>
</evidence>
<dbReference type="SUPFAM" id="SSF51445">
    <property type="entry name" value="(Trans)glycosidases"/>
    <property type="match status" value="1"/>
</dbReference>
<keyword evidence="9 14" id="KW-0326">Glycosidase</keyword>
<evidence type="ECO:0000256" key="7">
    <source>
        <dbReference type="ARBA" id="ARBA00022801"/>
    </source>
</evidence>
<dbReference type="Pfam" id="PF00128">
    <property type="entry name" value="Alpha-amylase"/>
    <property type="match status" value="1"/>
</dbReference>
<sequence length="575" mass="63817">MKLSLWAPQAHTVEYLTEQKTLLATSDAHGMWSIDLPVGMHYQIRLDGGIKLPDPRSMCQPEGPHGPSVVVDPSRFVFHHDRDAGDLTGRVWYELHVGTFTPEGTFTALIDKLDDLCELGIDVIELMPIAPTPGTRNWGYDGVSLFAVNPMYGTPQDLVALVDAIHARHMAVALDVVYNHLGPDGNYLAQFGPYFTDHHHTPWGEAVNMDAPGSQHVRQYLIDNAVQWLEDYHFDALRLDAVDYLRDDSPRHILAELSDAVSEASARSGRTFTLVYESDANDPLTLTPTSAGGRGANAQWADDVHHALHVWLTGETNAYYQDYVDPETLEKALTEGFTRIGQISRFRGVKSGAPLPTGVSGHALMVYDENHDQVGNRYLSDRPSEKLSPGQIALSRSLILLSPFTPMLFMGEEWATTQRFPFFTDFGDEIGRHILAGRMNEFANWGFTSDNETMIDPQSRQAFDAAHINWNESQLPAHKRMREFVRELIALRKSTPDVASGDRGATTAHIDARGGWMRRGDTLVVFSRVDDDNTVSAPVEERGVVLSWEPVRISAQTVTFSGSGIAILQSNDASL</sequence>
<keyword evidence="17" id="KW-1185">Reference proteome</keyword>
<evidence type="ECO:0000256" key="13">
    <source>
        <dbReference type="NCBIfam" id="TIGR02402"/>
    </source>
</evidence>
<dbReference type="InterPro" id="IPR012768">
    <property type="entry name" value="Trehalose_TreZ"/>
</dbReference>
<dbReference type="RefSeq" id="WP_278012119.1">
    <property type="nucleotide sequence ID" value="NZ_CP121208.1"/>
</dbReference>
<dbReference type="NCBIfam" id="TIGR02402">
    <property type="entry name" value="trehalose_TreZ"/>
    <property type="match status" value="1"/>
</dbReference>
<dbReference type="Gene3D" id="3.20.20.80">
    <property type="entry name" value="Glycosidases"/>
    <property type="match status" value="1"/>
</dbReference>
<evidence type="ECO:0000256" key="10">
    <source>
        <dbReference type="ARBA" id="ARBA00032057"/>
    </source>
</evidence>
<dbReference type="InterPro" id="IPR044901">
    <property type="entry name" value="Trehalose_TreZ_E-set_sf"/>
</dbReference>
<organism evidence="16 17">
    <name type="scientific">Arcanobacterium canis</name>
    <dbReference type="NCBI Taxonomy" id="999183"/>
    <lineage>
        <taxon>Bacteria</taxon>
        <taxon>Bacillati</taxon>
        <taxon>Actinomycetota</taxon>
        <taxon>Actinomycetes</taxon>
        <taxon>Actinomycetales</taxon>
        <taxon>Actinomycetaceae</taxon>
        <taxon>Arcanobacterium</taxon>
    </lineage>
</organism>
<evidence type="ECO:0000256" key="5">
    <source>
        <dbReference type="ARBA" id="ARBA00015938"/>
    </source>
</evidence>
<feature type="domain" description="Glycosyl hydrolase family 13 catalytic" evidence="15">
    <location>
        <begin position="94"/>
        <end position="443"/>
    </location>
</feature>
<dbReference type="SMART" id="SM00642">
    <property type="entry name" value="Aamy"/>
    <property type="match status" value="1"/>
</dbReference>
<evidence type="ECO:0000313" key="16">
    <source>
        <dbReference type="EMBL" id="WFM82693.1"/>
    </source>
</evidence>
<evidence type="ECO:0000259" key="15">
    <source>
        <dbReference type="SMART" id="SM00642"/>
    </source>
</evidence>
<proteinExistence type="inferred from homology"/>
<dbReference type="InterPro" id="IPR014756">
    <property type="entry name" value="Ig_E-set"/>
</dbReference>
<dbReference type="Gene3D" id="2.60.40.10">
    <property type="entry name" value="Immunoglobulins"/>
    <property type="match status" value="1"/>
</dbReference>
<protein>
    <recommendedName>
        <fullName evidence="5 13">Malto-oligosyltrehalose trehalohydrolase</fullName>
        <shortName evidence="14">MTHase</shortName>
        <ecNumber evidence="4 13">3.2.1.141</ecNumber>
    </recommendedName>
    <alternativeName>
        <fullName evidence="11 14">4-alpha-D-((1-&gt;4)-alpha-D-glucano)trehalose trehalohydrolase</fullName>
    </alternativeName>
    <alternativeName>
        <fullName evidence="10 14">Maltooligosyl trehalose trehalohydrolase</fullName>
    </alternativeName>
</protein>
<comment type="catalytic activity">
    <reaction evidence="12 14">
        <text>hydrolysis of (1-&gt;4)-alpha-D-glucosidic linkage in 4-alpha-D-[(1-&gt;4)-alpha-D-glucanosyl]n trehalose to yield trehalose and (1-&gt;4)-alpha-D-glucan.</text>
        <dbReference type="EC" id="3.2.1.141"/>
    </reaction>
</comment>
<comment type="similarity">
    <text evidence="3 14">Belongs to the glycosyl hydrolase 13 family.</text>
</comment>
<dbReference type="EMBL" id="CP121208">
    <property type="protein sequence ID" value="WFM82693.1"/>
    <property type="molecule type" value="Genomic_DNA"/>
</dbReference>
<keyword evidence="8" id="KW-0119">Carbohydrate metabolism</keyword>
<dbReference type="PIRSF" id="PIRSF006337">
    <property type="entry name" value="Trehalose_TreZ"/>
    <property type="match status" value="1"/>
</dbReference>
<name>A0ABY8FYQ7_9ACTO</name>
<evidence type="ECO:0000256" key="12">
    <source>
        <dbReference type="ARBA" id="ARBA00034013"/>
    </source>
</evidence>
<dbReference type="Gene3D" id="1.10.10.760">
    <property type="entry name" value="E-set domains of sugar-utilizing enzymes"/>
    <property type="match status" value="1"/>
</dbReference>
<evidence type="ECO:0000256" key="6">
    <source>
        <dbReference type="ARBA" id="ARBA00022490"/>
    </source>
</evidence>
<dbReference type="Proteomes" id="UP001215216">
    <property type="component" value="Chromosome"/>
</dbReference>
<evidence type="ECO:0000256" key="8">
    <source>
        <dbReference type="ARBA" id="ARBA00023277"/>
    </source>
</evidence>
<comment type="subcellular location">
    <subcellularLocation>
        <location evidence="1">Cytoplasm</location>
    </subcellularLocation>
</comment>